<keyword evidence="2" id="KW-1185">Reference proteome</keyword>
<gene>
    <name evidence="1" type="ORF">BDW02DRAFT_629268</name>
</gene>
<evidence type="ECO:0000313" key="1">
    <source>
        <dbReference type="EMBL" id="KAF1835856.1"/>
    </source>
</evidence>
<dbReference type="Proteomes" id="UP000800040">
    <property type="component" value="Unassembled WGS sequence"/>
</dbReference>
<sequence length="341" mass="38859">MARVTLSINTKFLYDLRSSHDIGIYWGPRETPTQNQAAFNNNDANVLCFFDAPFQGVHPQYGVQSLATTCQWLYHVSNFIFGVQGTLRIDDGTPDGAIVFNNTQLTAGDYLFLPNDQTQRTVYLMRWFSTVRTRTPRLNQPSIARRTIFTAHVQLRDGQCCKISGLNRHAGYENTCSHLIPKRLGPSAVDNIIHRYTGAVTNWGHDRPEWDCRVGVMLHGALDHFLDSFTMGFYNPNPGTMQYEVHDLNFAIRANEQDPTAGLKGWTRLALRWDTIVHSQLPFGANDVVRLNLHHSTVNFPAQGAPVMPDPPFEVLGWHYVQCVMRKWSTAAYMNYPNIRW</sequence>
<organism evidence="1 2">
    <name type="scientific">Decorospora gaudefroyi</name>
    <dbReference type="NCBI Taxonomy" id="184978"/>
    <lineage>
        <taxon>Eukaryota</taxon>
        <taxon>Fungi</taxon>
        <taxon>Dikarya</taxon>
        <taxon>Ascomycota</taxon>
        <taxon>Pezizomycotina</taxon>
        <taxon>Dothideomycetes</taxon>
        <taxon>Pleosporomycetidae</taxon>
        <taxon>Pleosporales</taxon>
        <taxon>Pleosporineae</taxon>
        <taxon>Pleosporaceae</taxon>
        <taxon>Decorospora</taxon>
    </lineage>
</organism>
<reference evidence="1" key="1">
    <citation type="submission" date="2020-01" db="EMBL/GenBank/DDBJ databases">
        <authorList>
            <consortium name="DOE Joint Genome Institute"/>
            <person name="Haridas S."/>
            <person name="Albert R."/>
            <person name="Binder M."/>
            <person name="Bloem J."/>
            <person name="Labutti K."/>
            <person name="Salamov A."/>
            <person name="Andreopoulos B."/>
            <person name="Baker S.E."/>
            <person name="Barry K."/>
            <person name="Bills G."/>
            <person name="Bluhm B.H."/>
            <person name="Cannon C."/>
            <person name="Castanera R."/>
            <person name="Culley D.E."/>
            <person name="Daum C."/>
            <person name="Ezra D."/>
            <person name="Gonzalez J.B."/>
            <person name="Henrissat B."/>
            <person name="Kuo A."/>
            <person name="Liang C."/>
            <person name="Lipzen A."/>
            <person name="Lutzoni F."/>
            <person name="Magnuson J."/>
            <person name="Mondo S."/>
            <person name="Nolan M."/>
            <person name="Ohm R."/>
            <person name="Pangilinan J."/>
            <person name="Park H.-J."/>
            <person name="Ramirez L."/>
            <person name="Alfaro M."/>
            <person name="Sun H."/>
            <person name="Tritt A."/>
            <person name="Yoshinaga Y."/>
            <person name="Zwiers L.-H."/>
            <person name="Turgeon B.G."/>
            <person name="Goodwin S.B."/>
            <person name="Spatafora J.W."/>
            <person name="Crous P.W."/>
            <person name="Grigoriev I.V."/>
        </authorList>
    </citation>
    <scope>NUCLEOTIDE SEQUENCE</scope>
    <source>
        <strain evidence="1">P77</strain>
    </source>
</reference>
<evidence type="ECO:0000313" key="2">
    <source>
        <dbReference type="Proteomes" id="UP000800040"/>
    </source>
</evidence>
<protein>
    <submittedName>
        <fullName evidence="1">Uncharacterized protein</fullName>
    </submittedName>
</protein>
<dbReference type="EMBL" id="ML975281">
    <property type="protein sequence ID" value="KAF1835856.1"/>
    <property type="molecule type" value="Genomic_DNA"/>
</dbReference>
<accession>A0A6A5KK79</accession>
<dbReference type="AlphaFoldDB" id="A0A6A5KK79"/>
<name>A0A6A5KK79_9PLEO</name>
<dbReference type="OrthoDB" id="3141919at2759"/>
<proteinExistence type="predicted"/>